<gene>
    <name evidence="2" type="ORF">H4W81_000481</name>
</gene>
<dbReference type="EMBL" id="JADBEF010000001">
    <property type="protein sequence ID" value="MBE1557702.1"/>
    <property type="molecule type" value="Genomic_DNA"/>
</dbReference>
<comment type="caution">
    <text evidence="2">The sequence shown here is derived from an EMBL/GenBank/DDBJ whole genome shotgun (WGS) entry which is preliminary data.</text>
</comment>
<dbReference type="Proteomes" id="UP000661607">
    <property type="component" value="Unassembled WGS sequence"/>
</dbReference>
<organism evidence="2 3">
    <name type="scientific">Nonomuraea africana</name>
    <dbReference type="NCBI Taxonomy" id="46171"/>
    <lineage>
        <taxon>Bacteria</taxon>
        <taxon>Bacillati</taxon>
        <taxon>Actinomycetota</taxon>
        <taxon>Actinomycetes</taxon>
        <taxon>Streptosporangiales</taxon>
        <taxon>Streptosporangiaceae</taxon>
        <taxon>Nonomuraea</taxon>
    </lineage>
</organism>
<reference evidence="2 3" key="1">
    <citation type="submission" date="2020-10" db="EMBL/GenBank/DDBJ databases">
        <title>Sequencing the genomes of 1000 actinobacteria strains.</title>
        <authorList>
            <person name="Klenk H.-P."/>
        </authorList>
    </citation>
    <scope>NUCLEOTIDE SEQUENCE [LARGE SCALE GENOMIC DNA]</scope>
    <source>
        <strain evidence="2 3">DSM 43748</strain>
    </source>
</reference>
<sequence length="383" mass="40389">MQARSLVVGLLLMAAGLSAIGGGAYCLATELTCGPTREETKRAGERELALRWRHWTAGQLFPDRFTHDGKESFAHRIGIAPESSCEQALDDSATKAVSERGCLKVLRATYADPTSTILSTLAIVVMKDTAAAKAALAAGKWQSSGVRPAGISGTLASRFGPGQEQEHTAVSRANYLVFGTGGYADGRPRLSRADRKGFPGFTTNAVDALATVLSKHVPACEVKEIRRYSKPVPTVGDAGALLVLGVKKGEGDETSSGPLRGLQAVRMRRCGHRQATRWPLLAADRGLARQLVLRGASERPGWAARAATARRLRHCRGGSPGRQDGDRGPPERSVGQGIHAGTVATSLAGDAAPATAQHPQVLCRPRAAVSDPISGQDRARRTG</sequence>
<accession>A0ABR9K6R7</accession>
<evidence type="ECO:0000313" key="3">
    <source>
        <dbReference type="Proteomes" id="UP000661607"/>
    </source>
</evidence>
<evidence type="ECO:0000313" key="2">
    <source>
        <dbReference type="EMBL" id="MBE1557702.1"/>
    </source>
</evidence>
<name>A0ABR9K6R7_9ACTN</name>
<keyword evidence="3" id="KW-1185">Reference proteome</keyword>
<dbReference type="RefSeq" id="WP_225960916.1">
    <property type="nucleotide sequence ID" value="NZ_BAAASY010000023.1"/>
</dbReference>
<feature type="region of interest" description="Disordered" evidence="1">
    <location>
        <begin position="313"/>
        <end position="383"/>
    </location>
</feature>
<proteinExistence type="predicted"/>
<evidence type="ECO:0000256" key="1">
    <source>
        <dbReference type="SAM" id="MobiDB-lite"/>
    </source>
</evidence>
<protein>
    <submittedName>
        <fullName evidence="2">Uncharacterized protein</fullName>
    </submittedName>
</protein>